<dbReference type="OrthoDB" id="6270329at2759"/>
<dbReference type="Proteomes" id="UP000794436">
    <property type="component" value="Unassembled WGS sequence"/>
</dbReference>
<dbReference type="EMBL" id="SPLM01000147">
    <property type="protein sequence ID" value="TMW55567.1"/>
    <property type="molecule type" value="Genomic_DNA"/>
</dbReference>
<keyword evidence="10" id="KW-1185">Reference proteome</keyword>
<dbReference type="GO" id="GO:0003700">
    <property type="term" value="F:DNA-binding transcription factor activity"/>
    <property type="evidence" value="ECO:0007669"/>
    <property type="project" value="InterPro"/>
</dbReference>
<dbReference type="PANTHER" id="PTHR46373">
    <property type="entry name" value="PROTEIN RKD4"/>
    <property type="match status" value="1"/>
</dbReference>
<organism evidence="9 10">
    <name type="scientific">Pythium oligandrum</name>
    <name type="common">Mycoparasitic fungus</name>
    <dbReference type="NCBI Taxonomy" id="41045"/>
    <lineage>
        <taxon>Eukaryota</taxon>
        <taxon>Sar</taxon>
        <taxon>Stramenopiles</taxon>
        <taxon>Oomycota</taxon>
        <taxon>Peronosporomycetes</taxon>
        <taxon>Pythiales</taxon>
        <taxon>Pythiaceae</taxon>
        <taxon>Pythium</taxon>
    </lineage>
</organism>
<reference evidence="9" key="1">
    <citation type="submission" date="2019-03" db="EMBL/GenBank/DDBJ databases">
        <title>Long read genome sequence of the mycoparasitic Pythium oligandrum ATCC 38472 isolated from sugarbeet rhizosphere.</title>
        <authorList>
            <person name="Gaulin E."/>
        </authorList>
    </citation>
    <scope>NUCLEOTIDE SEQUENCE</scope>
    <source>
        <strain evidence="9">ATCC 38472_TT</strain>
    </source>
</reference>
<evidence type="ECO:0000256" key="2">
    <source>
        <dbReference type="ARBA" id="ARBA00023015"/>
    </source>
</evidence>
<evidence type="ECO:0000259" key="8">
    <source>
        <dbReference type="PROSITE" id="PS51519"/>
    </source>
</evidence>
<evidence type="ECO:0000256" key="6">
    <source>
        <dbReference type="ARBA" id="ARBA00023242"/>
    </source>
</evidence>
<evidence type="ECO:0000256" key="5">
    <source>
        <dbReference type="ARBA" id="ARBA00023163"/>
    </source>
</evidence>
<dbReference type="Pfam" id="PF02042">
    <property type="entry name" value="RWP-RK"/>
    <property type="match status" value="1"/>
</dbReference>
<evidence type="ECO:0000256" key="4">
    <source>
        <dbReference type="ARBA" id="ARBA00023125"/>
    </source>
</evidence>
<feature type="domain" description="RWP-RK" evidence="8">
    <location>
        <begin position="88"/>
        <end position="173"/>
    </location>
</feature>
<accession>A0A8K1C340</accession>
<proteinExistence type="predicted"/>
<feature type="region of interest" description="Disordered" evidence="7">
    <location>
        <begin position="260"/>
        <end position="281"/>
    </location>
</feature>
<keyword evidence="2" id="KW-0805">Transcription regulation</keyword>
<comment type="function">
    <text evidence="1">Putative transcription factor.</text>
</comment>
<evidence type="ECO:0000256" key="7">
    <source>
        <dbReference type="SAM" id="MobiDB-lite"/>
    </source>
</evidence>
<protein>
    <recommendedName>
        <fullName evidence="8">RWP-RK domain-containing protein</fullName>
    </recommendedName>
</protein>
<dbReference type="GO" id="GO:0003677">
    <property type="term" value="F:DNA binding"/>
    <property type="evidence" value="ECO:0007669"/>
    <property type="project" value="UniProtKB-KW"/>
</dbReference>
<dbReference type="PANTHER" id="PTHR46373:SF2">
    <property type="entry name" value="RWP-RK DOMAIN-CONTAINING PROTEIN"/>
    <property type="match status" value="1"/>
</dbReference>
<dbReference type="AlphaFoldDB" id="A0A8K1C340"/>
<evidence type="ECO:0000256" key="3">
    <source>
        <dbReference type="ARBA" id="ARBA00023054"/>
    </source>
</evidence>
<keyword evidence="6" id="KW-0539">Nucleus</keyword>
<keyword evidence="3" id="KW-0175">Coiled coil</keyword>
<gene>
    <name evidence="9" type="ORF">Poli38472_010449</name>
</gene>
<comment type="caution">
    <text evidence="9">The sequence shown here is derived from an EMBL/GenBank/DDBJ whole genome shotgun (WGS) entry which is preliminary data.</text>
</comment>
<sequence length="307" mass="34402">MGVQPRRPLTEQVNKSPSMVPVASPMSRKRRFMDVVLLQEATATASAPLLQEEDELAQRVTFKRSKTDVEVVYSPTPMVMPALPVSPISSPSTKAARPNMSASQTITLEMLRPHFEKPLAQVAQSFGICVTLLKKICRKNGLARWPHRQIIGLRKSIASMEQAIDHFEGSRRDLYAQQLDKQRNKLTALLEDPTKCSSLTVDEEAAPSSPVEPYSGAQFHQNQYYMSYTAPAAKYTHSYQAYSPQAFAPQPALYTRGQEYYQPHSYPPSPVSPPTHQVASPSVQLPPLRQEFRQVLPSLASVVNRRW</sequence>
<dbReference type="PROSITE" id="PS51519">
    <property type="entry name" value="RWP_RK"/>
    <property type="match status" value="1"/>
</dbReference>
<evidence type="ECO:0000313" key="9">
    <source>
        <dbReference type="EMBL" id="TMW55567.1"/>
    </source>
</evidence>
<name>A0A8K1C340_PYTOL</name>
<keyword evidence="4" id="KW-0238">DNA-binding</keyword>
<evidence type="ECO:0000256" key="1">
    <source>
        <dbReference type="ARBA" id="ARBA00004049"/>
    </source>
</evidence>
<dbReference type="InterPro" id="IPR044607">
    <property type="entry name" value="RKD-like"/>
</dbReference>
<feature type="region of interest" description="Disordered" evidence="7">
    <location>
        <begin position="1"/>
        <end position="22"/>
    </location>
</feature>
<keyword evidence="5" id="KW-0804">Transcription</keyword>
<dbReference type="InterPro" id="IPR003035">
    <property type="entry name" value="RWP-RK_dom"/>
</dbReference>
<evidence type="ECO:0000313" key="10">
    <source>
        <dbReference type="Proteomes" id="UP000794436"/>
    </source>
</evidence>